<dbReference type="InterPro" id="IPR027417">
    <property type="entry name" value="P-loop_NTPase"/>
</dbReference>
<dbReference type="Pfam" id="PF25601">
    <property type="entry name" value="AAA_lid_14"/>
    <property type="match status" value="1"/>
</dbReference>
<evidence type="ECO:0000256" key="1">
    <source>
        <dbReference type="ARBA" id="ARBA00022741"/>
    </source>
</evidence>
<organism evidence="8 9">
    <name type="scientific">Fervidicella metallireducens AeB</name>
    <dbReference type="NCBI Taxonomy" id="1403537"/>
    <lineage>
        <taxon>Bacteria</taxon>
        <taxon>Bacillati</taxon>
        <taxon>Bacillota</taxon>
        <taxon>Clostridia</taxon>
        <taxon>Eubacteriales</taxon>
        <taxon>Clostridiaceae</taxon>
        <taxon>Fervidicella</taxon>
    </lineage>
</organism>
<dbReference type="SUPFAM" id="SSF52540">
    <property type="entry name" value="P-loop containing nucleoside triphosphate hydrolases"/>
    <property type="match status" value="1"/>
</dbReference>
<dbReference type="GO" id="GO:0006355">
    <property type="term" value="P:regulation of DNA-templated transcription"/>
    <property type="evidence" value="ECO:0007669"/>
    <property type="project" value="InterPro"/>
</dbReference>
<dbReference type="Pfam" id="PF13426">
    <property type="entry name" value="PAS_9"/>
    <property type="match status" value="1"/>
</dbReference>
<dbReference type="GO" id="GO:0005524">
    <property type="term" value="F:ATP binding"/>
    <property type="evidence" value="ECO:0007669"/>
    <property type="project" value="UniProtKB-KW"/>
</dbReference>
<dbReference type="Gene3D" id="1.10.8.60">
    <property type="match status" value="1"/>
</dbReference>
<keyword evidence="4" id="KW-0238">DNA-binding</keyword>
<dbReference type="SUPFAM" id="SSF46689">
    <property type="entry name" value="Homeodomain-like"/>
    <property type="match status" value="1"/>
</dbReference>
<dbReference type="SUPFAM" id="SSF55785">
    <property type="entry name" value="PYP-like sensor domain (PAS domain)"/>
    <property type="match status" value="1"/>
</dbReference>
<evidence type="ECO:0000256" key="4">
    <source>
        <dbReference type="ARBA" id="ARBA00023125"/>
    </source>
</evidence>
<dbReference type="NCBIfam" id="TIGR00229">
    <property type="entry name" value="sensory_box"/>
    <property type="match status" value="1"/>
</dbReference>
<reference evidence="8 9" key="1">
    <citation type="journal article" date="2014" name="Genome Announc.">
        <title>Draft Genome Sequence of Fervidicella metallireducens Strain AeBT, an Iron-Reducing Thermoanaerobe from the Great Artesian Basin.</title>
        <authorList>
            <person name="Patel B.K."/>
        </authorList>
    </citation>
    <scope>NUCLEOTIDE SEQUENCE [LARGE SCALE GENOMIC DNA]</scope>
    <source>
        <strain evidence="8 9">AeB</strain>
    </source>
</reference>
<sequence length="475" mass="54245">MNYKKLLELILENLDEGIIVTDNSAKITFYKEPAKNITGVDSKFVIGKNILDVFPNLNENTSTFYNVLKNKKPLINHIQHYVNYQGKNISILTSTIPIYEKGVLVGCFEIFKDLTEVMELTDKITTLQEKLFKGRQNEDEYKENGTKYVIENIIGVSEVISELKKKILMIANSSSSVLVYGETGTGKELLVQSIHNASSIRRNRPFIAQNCAAIPNNLLESILFGTEAGSFTGAKDKPGLFELADGGTLFLDEINSMDNELQAKLLRAIQDGVIRRVGSLKTRKVDVRIIASTNENPAILVERKQLRLDLYYRLNVIYFKIPPLRERKEDIEVLTDHFIRYYNKKLYKQFKGVSCEVMQLFKKYSWPGNIRELEHVIESAMNIACGDYITLNDLELSNTIDSININECCLTKNSFEIDLNEAVSEYEKNLIINAIRNCNGNYSMAARTLKIPKQTLQNKLKKYDISFDKIIRKIK</sequence>
<evidence type="ECO:0000256" key="2">
    <source>
        <dbReference type="ARBA" id="ARBA00022840"/>
    </source>
</evidence>
<dbReference type="InterPro" id="IPR058031">
    <property type="entry name" value="AAA_lid_NorR"/>
</dbReference>
<dbReference type="InterPro" id="IPR002078">
    <property type="entry name" value="Sigma_54_int"/>
</dbReference>
<gene>
    <name evidence="8" type="ORF">Q428_09375</name>
</gene>
<dbReference type="PROSITE" id="PS00676">
    <property type="entry name" value="SIGMA54_INTERACT_2"/>
    <property type="match status" value="1"/>
</dbReference>
<evidence type="ECO:0000256" key="3">
    <source>
        <dbReference type="ARBA" id="ARBA00023015"/>
    </source>
</evidence>
<dbReference type="SMART" id="SM00382">
    <property type="entry name" value="AAA"/>
    <property type="match status" value="1"/>
</dbReference>
<dbReference type="Gene3D" id="1.10.10.60">
    <property type="entry name" value="Homeodomain-like"/>
    <property type="match status" value="1"/>
</dbReference>
<dbReference type="InterPro" id="IPR000014">
    <property type="entry name" value="PAS"/>
</dbReference>
<evidence type="ECO:0000259" key="7">
    <source>
        <dbReference type="PROSITE" id="PS50112"/>
    </source>
</evidence>
<dbReference type="OrthoDB" id="9803970at2"/>
<evidence type="ECO:0000313" key="8">
    <source>
        <dbReference type="EMBL" id="EYE88149.1"/>
    </source>
</evidence>
<evidence type="ECO:0000256" key="5">
    <source>
        <dbReference type="ARBA" id="ARBA00023163"/>
    </source>
</evidence>
<keyword evidence="1" id="KW-0547">Nucleotide-binding</keyword>
<protein>
    <submittedName>
        <fullName evidence="8">Transcriptional regulator</fullName>
    </submittedName>
</protein>
<keyword evidence="5" id="KW-0804">Transcription</keyword>
<feature type="domain" description="Sigma-54 factor interaction" evidence="6">
    <location>
        <begin position="153"/>
        <end position="382"/>
    </location>
</feature>
<dbReference type="Pfam" id="PF00158">
    <property type="entry name" value="Sigma54_activat"/>
    <property type="match status" value="1"/>
</dbReference>
<dbReference type="CDD" id="cd00009">
    <property type="entry name" value="AAA"/>
    <property type="match status" value="1"/>
</dbReference>
<dbReference type="PROSITE" id="PS50045">
    <property type="entry name" value="SIGMA54_INTERACT_4"/>
    <property type="match status" value="1"/>
</dbReference>
<dbReference type="PROSITE" id="PS50112">
    <property type="entry name" value="PAS"/>
    <property type="match status" value="1"/>
</dbReference>
<dbReference type="Pfam" id="PF02954">
    <property type="entry name" value="HTH_8"/>
    <property type="match status" value="1"/>
</dbReference>
<evidence type="ECO:0000259" key="6">
    <source>
        <dbReference type="PROSITE" id="PS50045"/>
    </source>
</evidence>
<dbReference type="PANTHER" id="PTHR32071">
    <property type="entry name" value="TRANSCRIPTIONAL REGULATORY PROTEIN"/>
    <property type="match status" value="1"/>
</dbReference>
<evidence type="ECO:0000313" key="9">
    <source>
        <dbReference type="Proteomes" id="UP000019681"/>
    </source>
</evidence>
<name>A0A017RUR1_9CLOT</name>
<dbReference type="SMART" id="SM00091">
    <property type="entry name" value="PAS"/>
    <property type="match status" value="1"/>
</dbReference>
<feature type="domain" description="PAS" evidence="7">
    <location>
        <begin position="3"/>
        <end position="54"/>
    </location>
</feature>
<keyword evidence="2" id="KW-0067">ATP-binding</keyword>
<dbReference type="AlphaFoldDB" id="A0A017RUR1"/>
<dbReference type="InterPro" id="IPR025944">
    <property type="entry name" value="Sigma_54_int_dom_CS"/>
</dbReference>
<comment type="caution">
    <text evidence="8">The sequence shown here is derived from an EMBL/GenBank/DDBJ whole genome shotgun (WGS) entry which is preliminary data.</text>
</comment>
<dbReference type="PRINTS" id="PR01590">
    <property type="entry name" value="HTHFIS"/>
</dbReference>
<dbReference type="InterPro" id="IPR035965">
    <property type="entry name" value="PAS-like_dom_sf"/>
</dbReference>
<dbReference type="InterPro" id="IPR009057">
    <property type="entry name" value="Homeodomain-like_sf"/>
</dbReference>
<dbReference type="FunFam" id="3.40.50.300:FF:000006">
    <property type="entry name" value="DNA-binding transcriptional regulator NtrC"/>
    <property type="match status" value="1"/>
</dbReference>
<dbReference type="PROSITE" id="PS00675">
    <property type="entry name" value="SIGMA54_INTERACT_1"/>
    <property type="match status" value="1"/>
</dbReference>
<dbReference type="InterPro" id="IPR003593">
    <property type="entry name" value="AAA+_ATPase"/>
</dbReference>
<dbReference type="Gene3D" id="3.40.50.300">
    <property type="entry name" value="P-loop containing nucleotide triphosphate hydrolases"/>
    <property type="match status" value="1"/>
</dbReference>
<dbReference type="RefSeq" id="WP_035380180.1">
    <property type="nucleotide sequence ID" value="NZ_AZQP01000027.1"/>
</dbReference>
<keyword evidence="9" id="KW-1185">Reference proteome</keyword>
<dbReference type="InterPro" id="IPR002197">
    <property type="entry name" value="HTH_Fis"/>
</dbReference>
<accession>A0A017RUR1</accession>
<dbReference type="CDD" id="cd00130">
    <property type="entry name" value="PAS"/>
    <property type="match status" value="1"/>
</dbReference>
<dbReference type="EMBL" id="AZQP01000027">
    <property type="protein sequence ID" value="EYE88149.1"/>
    <property type="molecule type" value="Genomic_DNA"/>
</dbReference>
<dbReference type="PANTHER" id="PTHR32071:SF74">
    <property type="entry name" value="TRANSCRIPTIONAL ACTIVATOR ROCR"/>
    <property type="match status" value="1"/>
</dbReference>
<dbReference type="STRING" id="1403537.Q428_09375"/>
<dbReference type="Gene3D" id="3.30.450.20">
    <property type="entry name" value="PAS domain"/>
    <property type="match status" value="1"/>
</dbReference>
<dbReference type="GO" id="GO:0043565">
    <property type="term" value="F:sequence-specific DNA binding"/>
    <property type="evidence" value="ECO:0007669"/>
    <property type="project" value="InterPro"/>
</dbReference>
<dbReference type="PROSITE" id="PS00688">
    <property type="entry name" value="SIGMA54_INTERACT_3"/>
    <property type="match status" value="1"/>
</dbReference>
<dbReference type="Proteomes" id="UP000019681">
    <property type="component" value="Unassembled WGS sequence"/>
</dbReference>
<dbReference type="InterPro" id="IPR025943">
    <property type="entry name" value="Sigma_54_int_dom_ATP-bd_2"/>
</dbReference>
<keyword evidence="3" id="KW-0805">Transcription regulation</keyword>
<proteinExistence type="predicted"/>
<dbReference type="InterPro" id="IPR025662">
    <property type="entry name" value="Sigma_54_int_dom_ATP-bd_1"/>
</dbReference>